<dbReference type="SUPFAM" id="SSF56399">
    <property type="entry name" value="ADP-ribosylation"/>
    <property type="match status" value="1"/>
</dbReference>
<dbReference type="EMBL" id="CAMXCT030000103">
    <property type="protein sequence ID" value="CAL4761178.1"/>
    <property type="molecule type" value="Genomic_DNA"/>
</dbReference>
<dbReference type="EMBL" id="CAMXCT010000103">
    <property type="protein sequence ID" value="CAI3973866.1"/>
    <property type="molecule type" value="Genomic_DNA"/>
</dbReference>
<comment type="caution">
    <text evidence="1">The sequence shown here is derived from an EMBL/GenBank/DDBJ whole genome shotgun (WGS) entry which is preliminary data.</text>
</comment>
<dbReference type="OrthoDB" id="10256774at2759"/>
<protein>
    <recommendedName>
        <fullName evidence="4">PARP</fullName>
    </recommendedName>
</protein>
<evidence type="ECO:0000313" key="2">
    <source>
        <dbReference type="EMBL" id="CAL1127241.1"/>
    </source>
</evidence>
<reference evidence="2" key="2">
    <citation type="submission" date="2024-04" db="EMBL/GenBank/DDBJ databases">
        <authorList>
            <person name="Chen Y."/>
            <person name="Shah S."/>
            <person name="Dougan E. K."/>
            <person name="Thang M."/>
            <person name="Chan C."/>
        </authorList>
    </citation>
    <scope>NUCLEOTIDE SEQUENCE [LARGE SCALE GENOMIC DNA]</scope>
</reference>
<dbReference type="EMBL" id="CAMXCT020000103">
    <property type="protein sequence ID" value="CAL1127241.1"/>
    <property type="molecule type" value="Genomic_DNA"/>
</dbReference>
<accession>A0A9P1FF86</accession>
<proteinExistence type="predicted"/>
<evidence type="ECO:0000313" key="3">
    <source>
        <dbReference type="Proteomes" id="UP001152797"/>
    </source>
</evidence>
<sequence>MANLEQLPEPQRRHASRLSRVSYRWLRQKGPLAADLEECVQARKVIAEASLEASADELISTRDQQDPERYQMDRRYLKRLSKSWEELLKKTHRNCAESVVKELGPVHLEPLYPDLKVQEAFLQARKAHESVTTYTYHGTKKENIESISQIGFLMPGQGGHTVKNGSVHGVGIYTARLGCAKLSKGFCDSDKMFLCCVCDSSKEVTESIPEPASTWKPSSTVVQTTFPKRTAPLTRTGVKKYEIHRKSDEVIHMGDAVVSFKQDFVVPMFLISPASEAEEEKKCKTGQAAEALERPEVQTNLVLKHHAWVPEEEEPNWALPQQVATRQLAVPAEQHGKLVKFGSKDRQGRTVWVVEDPFACANSEERSLKRHYLKRQRDRQLRLARREKQEDSCLW</sequence>
<dbReference type="AlphaFoldDB" id="A0A9P1FF86"/>
<dbReference type="Proteomes" id="UP001152797">
    <property type="component" value="Unassembled WGS sequence"/>
</dbReference>
<dbReference type="Gene3D" id="3.90.228.10">
    <property type="match status" value="1"/>
</dbReference>
<name>A0A9P1FF86_9DINO</name>
<reference evidence="1" key="1">
    <citation type="submission" date="2022-10" db="EMBL/GenBank/DDBJ databases">
        <authorList>
            <person name="Chen Y."/>
            <person name="Dougan E. K."/>
            <person name="Chan C."/>
            <person name="Rhodes N."/>
            <person name="Thang M."/>
        </authorList>
    </citation>
    <scope>NUCLEOTIDE SEQUENCE</scope>
</reference>
<gene>
    <name evidence="1" type="ORF">C1SCF055_LOCUS2315</name>
</gene>
<organism evidence="1">
    <name type="scientific">Cladocopium goreaui</name>
    <dbReference type="NCBI Taxonomy" id="2562237"/>
    <lineage>
        <taxon>Eukaryota</taxon>
        <taxon>Sar</taxon>
        <taxon>Alveolata</taxon>
        <taxon>Dinophyceae</taxon>
        <taxon>Suessiales</taxon>
        <taxon>Symbiodiniaceae</taxon>
        <taxon>Cladocopium</taxon>
    </lineage>
</organism>
<keyword evidence="3" id="KW-1185">Reference proteome</keyword>
<evidence type="ECO:0008006" key="4">
    <source>
        <dbReference type="Google" id="ProtNLM"/>
    </source>
</evidence>
<evidence type="ECO:0000313" key="1">
    <source>
        <dbReference type="EMBL" id="CAI3973866.1"/>
    </source>
</evidence>